<proteinExistence type="predicted"/>
<dbReference type="Proteomes" id="UP000006468">
    <property type="component" value="Chromosome"/>
</dbReference>
<sequence length="49" mass="5637">MKIGRAKDMHRRQKAASALIPDMPGSWESCPKADMTIAYLYRHFGRKKS</sequence>
<dbReference type="EMBL" id="ADTV01000023">
    <property type="protein sequence ID" value="EFG84761.1"/>
    <property type="molecule type" value="Genomic_DNA"/>
</dbReference>
<dbReference type="AlphaFoldDB" id="D5QDX0"/>
<name>D5QDX0_NOVHA</name>
<evidence type="ECO:0000313" key="2">
    <source>
        <dbReference type="Proteomes" id="UP000006468"/>
    </source>
</evidence>
<comment type="caution">
    <text evidence="1">The sequence shown here is derived from an EMBL/GenBank/DDBJ whole genome shotgun (WGS) entry which is preliminary data.</text>
</comment>
<reference evidence="1 2" key="1">
    <citation type="journal article" date="2010" name="J. Bacteriol.">
        <title>Genome sequence of a cellulose-producing bacterium, Gluconacetobacter hansenii ATCC 23769.</title>
        <authorList>
            <person name="Iyer P.R."/>
            <person name="Geib S.M."/>
            <person name="Catchmark J."/>
            <person name="Kao T.H."/>
            <person name="Tien M."/>
        </authorList>
    </citation>
    <scope>NUCLEOTIDE SEQUENCE [LARGE SCALE GENOMIC DNA]</scope>
    <source>
        <strain evidence="1 2">ATCC 23769</strain>
    </source>
</reference>
<gene>
    <name evidence="1" type="ORF">GXY_06665</name>
</gene>
<accession>D5QDX0</accession>
<organism evidence="1 2">
    <name type="scientific">Novacetimonas hansenii ATCC 23769</name>
    <dbReference type="NCBI Taxonomy" id="714995"/>
    <lineage>
        <taxon>Bacteria</taxon>
        <taxon>Pseudomonadati</taxon>
        <taxon>Pseudomonadota</taxon>
        <taxon>Alphaproteobacteria</taxon>
        <taxon>Acetobacterales</taxon>
        <taxon>Acetobacteraceae</taxon>
        <taxon>Novacetimonas</taxon>
    </lineage>
</organism>
<evidence type="ECO:0000313" key="1">
    <source>
        <dbReference type="EMBL" id="EFG84761.1"/>
    </source>
</evidence>
<protein>
    <submittedName>
        <fullName evidence="1">Uncharacterized protein</fullName>
    </submittedName>
</protein>
<dbReference type="HOGENOM" id="CLU_3136799_0_0_5"/>